<evidence type="ECO:0000313" key="2">
    <source>
        <dbReference type="EMBL" id="KXX79764.1"/>
    </source>
</evidence>
<dbReference type="PANTHER" id="PTHR11803:SF58">
    <property type="entry name" value="PROTEIN HMF1-RELATED"/>
    <property type="match status" value="1"/>
</dbReference>
<comment type="caution">
    <text evidence="3">The sequence shown here is derived from an EMBL/GenBank/DDBJ whole genome shotgun (WGS) entry which is preliminary data.</text>
</comment>
<sequence length="133" mass="14160">MSATPVFTKNAAPPLVATQSAVLTFLQSQAIKTPSAIYCSGQIPCDAEGNLVEGTIQQKTAACISNIKAVLEEAGSSVEKVVKVNVFLTDMANFASMNEEYAKWFTHKPARSCVAVKQLPKGVDVEIECIALP</sequence>
<dbReference type="Gene3D" id="3.30.1330.40">
    <property type="entry name" value="RutC-like"/>
    <property type="match status" value="1"/>
</dbReference>
<dbReference type="CDD" id="cd00448">
    <property type="entry name" value="YjgF_YER057c_UK114_family"/>
    <property type="match status" value="1"/>
</dbReference>
<dbReference type="InterPro" id="IPR006175">
    <property type="entry name" value="YjgF/YER057c/UK114"/>
</dbReference>
<dbReference type="OrthoDB" id="309640at2759"/>
<dbReference type="GO" id="GO:0005829">
    <property type="term" value="C:cytosol"/>
    <property type="evidence" value="ECO:0007669"/>
    <property type="project" value="TreeGrafter"/>
</dbReference>
<reference evidence="3 4" key="3">
    <citation type="submission" date="2016-01" db="EMBL/GenBank/DDBJ databases">
        <title>Madurella mycetomatis genome sequencing.</title>
        <authorList>
            <person name="Van De Sande W."/>
        </authorList>
    </citation>
    <scope>NUCLEOTIDE SEQUENCE [LARGE SCALE GENOMIC DNA]</scope>
    <source>
        <strain evidence="4">mm55</strain>
        <strain evidence="3">Mm55</strain>
    </source>
</reference>
<dbReference type="VEuPathDB" id="FungiDB:MMYC01_202350"/>
<proteinExistence type="inferred from homology"/>
<keyword evidence="4" id="KW-1185">Reference proteome</keyword>
<dbReference type="InterPro" id="IPR006056">
    <property type="entry name" value="RidA"/>
</dbReference>
<reference evidence="4" key="1">
    <citation type="submission" date="2015-06" db="EMBL/GenBank/DDBJ databases">
        <authorList>
            <person name="van de Sande W.W.J."/>
        </authorList>
    </citation>
    <scope>NUCLEOTIDE SEQUENCE [LARGE SCALE GENOMIC DNA]</scope>
    <source>
        <strain evidence="4">mm55</strain>
    </source>
</reference>
<comment type="similarity">
    <text evidence="1">Belongs to the RutC family.</text>
</comment>
<dbReference type="AlphaFoldDB" id="A0A175WEF5"/>
<accession>A0A175WEF5</accession>
<dbReference type="VEuPathDB" id="FungiDB:MMYC01_202829"/>
<protein>
    <submittedName>
        <fullName evidence="3">2-iminobutanoate/2-iminopropanoate deaminase</fullName>
    </submittedName>
</protein>
<dbReference type="FunFam" id="3.30.1330.40:FF:000001">
    <property type="entry name" value="L-PSP family endoribonuclease"/>
    <property type="match status" value="1"/>
</dbReference>
<dbReference type="EMBL" id="LCTW02000078">
    <property type="protein sequence ID" value="KXX79764.1"/>
    <property type="molecule type" value="Genomic_DNA"/>
</dbReference>
<evidence type="ECO:0000256" key="1">
    <source>
        <dbReference type="ARBA" id="ARBA00010552"/>
    </source>
</evidence>
<dbReference type="GO" id="GO:0005739">
    <property type="term" value="C:mitochondrion"/>
    <property type="evidence" value="ECO:0007669"/>
    <property type="project" value="TreeGrafter"/>
</dbReference>
<dbReference type="Pfam" id="PF01042">
    <property type="entry name" value="Ribonuc_L-PSP"/>
    <property type="match status" value="1"/>
</dbReference>
<dbReference type="GO" id="GO:0019239">
    <property type="term" value="F:deaminase activity"/>
    <property type="evidence" value="ECO:0007669"/>
    <property type="project" value="TreeGrafter"/>
</dbReference>
<gene>
    <name evidence="3" type="ORF">MMYC01_202350</name>
    <name evidence="2" type="ORF">MMYC01_202829</name>
</gene>
<dbReference type="Proteomes" id="UP000078237">
    <property type="component" value="Unassembled WGS sequence"/>
</dbReference>
<dbReference type="NCBIfam" id="TIGR00004">
    <property type="entry name" value="Rid family detoxifying hydrolase"/>
    <property type="match status" value="1"/>
</dbReference>
<dbReference type="InterPro" id="IPR019897">
    <property type="entry name" value="RidA_CS"/>
</dbReference>
<organism evidence="3 4">
    <name type="scientific">Madurella mycetomatis</name>
    <dbReference type="NCBI Taxonomy" id="100816"/>
    <lineage>
        <taxon>Eukaryota</taxon>
        <taxon>Fungi</taxon>
        <taxon>Dikarya</taxon>
        <taxon>Ascomycota</taxon>
        <taxon>Pezizomycotina</taxon>
        <taxon>Sordariomycetes</taxon>
        <taxon>Sordariomycetidae</taxon>
        <taxon>Sordariales</taxon>
        <taxon>Sordariales incertae sedis</taxon>
        <taxon>Madurella</taxon>
    </lineage>
</organism>
<reference evidence="3" key="2">
    <citation type="submission" date="2015-06" db="EMBL/GenBank/DDBJ databases">
        <authorList>
            <person name="Hoefler B.C."/>
            <person name="Straight P.D."/>
        </authorList>
    </citation>
    <scope>NUCLEOTIDE SEQUENCE [LARGE SCALE GENOMIC DNA]</scope>
    <source>
        <strain evidence="3">Mm55</strain>
    </source>
</reference>
<dbReference type="STRING" id="100816.A0A175WEF5"/>
<dbReference type="EMBL" id="LCTW02000025">
    <property type="protein sequence ID" value="KXX81901.1"/>
    <property type="molecule type" value="Genomic_DNA"/>
</dbReference>
<name>A0A175WEF5_9PEZI</name>
<dbReference type="SUPFAM" id="SSF55298">
    <property type="entry name" value="YjgF-like"/>
    <property type="match status" value="1"/>
</dbReference>
<evidence type="ECO:0000313" key="4">
    <source>
        <dbReference type="Proteomes" id="UP000078237"/>
    </source>
</evidence>
<dbReference type="PROSITE" id="PS01094">
    <property type="entry name" value="UPF0076"/>
    <property type="match status" value="1"/>
</dbReference>
<dbReference type="InterPro" id="IPR035959">
    <property type="entry name" value="RutC-like_sf"/>
</dbReference>
<dbReference type="PANTHER" id="PTHR11803">
    <property type="entry name" value="2-IMINOBUTANOATE/2-IMINOPROPANOATE DEAMINASE RIDA"/>
    <property type="match status" value="1"/>
</dbReference>
<evidence type="ECO:0000313" key="3">
    <source>
        <dbReference type="EMBL" id="KXX81901.1"/>
    </source>
</evidence>